<evidence type="ECO:0000256" key="4">
    <source>
        <dbReference type="ARBA" id="ARBA00031706"/>
    </source>
</evidence>
<dbReference type="InterPro" id="IPR013137">
    <property type="entry name" value="Znf_TFIIB"/>
</dbReference>
<dbReference type="PANTHER" id="PTHR11618">
    <property type="entry name" value="TRANSCRIPTION INITIATION FACTOR IIB-RELATED"/>
    <property type="match status" value="1"/>
</dbReference>
<dbReference type="InterPro" id="IPR013150">
    <property type="entry name" value="TFIIB_cyclin"/>
</dbReference>
<evidence type="ECO:0000256" key="5">
    <source>
        <dbReference type="PROSITE-ProRule" id="PRU00469"/>
    </source>
</evidence>
<protein>
    <recommendedName>
        <fullName evidence="4">General transcription factor TFIIB</fullName>
    </recommendedName>
</protein>
<keyword evidence="9" id="KW-1185">Reference proteome</keyword>
<dbReference type="Pfam" id="PF08271">
    <property type="entry name" value="Zn_Ribbon_TF"/>
    <property type="match status" value="1"/>
</dbReference>
<evidence type="ECO:0000256" key="2">
    <source>
        <dbReference type="ARBA" id="ARBA00023015"/>
    </source>
</evidence>
<dbReference type="InterPro" id="IPR000812">
    <property type="entry name" value="TFIIB"/>
</dbReference>
<dbReference type="SUPFAM" id="SSF57783">
    <property type="entry name" value="Zinc beta-ribbon"/>
    <property type="match status" value="1"/>
</dbReference>
<keyword evidence="3" id="KW-0804">Transcription</keyword>
<dbReference type="Proteomes" id="UP001444661">
    <property type="component" value="Unassembled WGS sequence"/>
</dbReference>
<evidence type="ECO:0000313" key="8">
    <source>
        <dbReference type="EMBL" id="KAK8034717.1"/>
    </source>
</evidence>
<dbReference type="InterPro" id="IPR036915">
    <property type="entry name" value="Cyclin-like_sf"/>
</dbReference>
<evidence type="ECO:0000256" key="1">
    <source>
        <dbReference type="ARBA" id="ARBA00022737"/>
    </source>
</evidence>
<evidence type="ECO:0000256" key="6">
    <source>
        <dbReference type="SAM" id="MobiDB-lite"/>
    </source>
</evidence>
<proteinExistence type="predicted"/>
<feature type="domain" description="TFIIB-type" evidence="7">
    <location>
        <begin position="20"/>
        <end position="54"/>
    </location>
</feature>
<dbReference type="PRINTS" id="PR00685">
    <property type="entry name" value="TIFACTORIIB"/>
</dbReference>
<keyword evidence="2" id="KW-0805">Transcription regulation</keyword>
<dbReference type="Pfam" id="PF00382">
    <property type="entry name" value="TFIIB"/>
    <property type="match status" value="2"/>
</dbReference>
<gene>
    <name evidence="8" type="ORF">PG993_009712</name>
</gene>
<evidence type="ECO:0000256" key="3">
    <source>
        <dbReference type="ARBA" id="ARBA00023163"/>
    </source>
</evidence>
<evidence type="ECO:0000313" key="9">
    <source>
        <dbReference type="Proteomes" id="UP001444661"/>
    </source>
</evidence>
<reference evidence="8 9" key="1">
    <citation type="submission" date="2023-01" db="EMBL/GenBank/DDBJ databases">
        <title>Analysis of 21 Apiospora genomes using comparative genomics revels a genus with tremendous synthesis potential of carbohydrate active enzymes and secondary metabolites.</title>
        <authorList>
            <person name="Sorensen T."/>
        </authorList>
    </citation>
    <scope>NUCLEOTIDE SEQUENCE [LARGE SCALE GENOMIC DNA]</scope>
    <source>
        <strain evidence="8 9">CBS 33761</strain>
    </source>
</reference>
<keyword evidence="5" id="KW-0863">Zinc-finger</keyword>
<feature type="compositionally biased region" description="Basic residues" evidence="6">
    <location>
        <begin position="211"/>
        <end position="223"/>
    </location>
</feature>
<evidence type="ECO:0000259" key="7">
    <source>
        <dbReference type="PROSITE" id="PS51134"/>
    </source>
</evidence>
<dbReference type="PANTHER" id="PTHR11618:SF13">
    <property type="entry name" value="TRANSCRIPTION INITIATION FACTOR IIB"/>
    <property type="match status" value="1"/>
</dbReference>
<name>A0ABR1SKL1_9PEZI</name>
<feature type="region of interest" description="Disordered" evidence="6">
    <location>
        <begin position="209"/>
        <end position="254"/>
    </location>
</feature>
<dbReference type="Gene3D" id="1.10.472.10">
    <property type="entry name" value="Cyclin-like"/>
    <property type="match status" value="1"/>
</dbReference>
<keyword evidence="5" id="KW-0479">Metal-binding</keyword>
<dbReference type="EMBL" id="JAQQWK010000009">
    <property type="protein sequence ID" value="KAK8034717.1"/>
    <property type="molecule type" value="Genomic_DNA"/>
</dbReference>
<accession>A0ABR1SKL1</accession>
<sequence>MDTRNSASSMPAQPVFMRENVLTCPECPPEDGYEIIDDYSSGDWICTGCGLVLDRVIDDRSEWRTFANEDGSDGPDRSRTGDHAGEELVTFIGGNTKTSSLARAEKRGREANQSSMAIQRANARIDEFCQLHGLSTAVRDLACTMYKMTQEAHIFHGQVKQEAMLGPLIFMACQTLRQPRGFNEICRMTGQSKRSMNLELDRINSFLMKKEPRKTKKAKKAKKLSSASTSAKVEEGPSPLPDVTTDGPRPDTKAGRVKEPVARFVAGMNFKNPFVVETTAMRMAEKAEAINTPFDGRAPSSLAAAYICVASWLVGEPRKVKEVVQGCRIGEGTLKAILKSMVQMQDQLVDPSWKAVDVSLLKDFTTC</sequence>
<dbReference type="SUPFAM" id="SSF47954">
    <property type="entry name" value="Cyclin-like"/>
    <property type="match status" value="2"/>
</dbReference>
<dbReference type="Gene3D" id="1.10.472.170">
    <property type="match status" value="1"/>
</dbReference>
<keyword evidence="1" id="KW-0677">Repeat</keyword>
<organism evidence="8 9">
    <name type="scientific">Apiospora rasikravindrae</name>
    <dbReference type="NCBI Taxonomy" id="990691"/>
    <lineage>
        <taxon>Eukaryota</taxon>
        <taxon>Fungi</taxon>
        <taxon>Dikarya</taxon>
        <taxon>Ascomycota</taxon>
        <taxon>Pezizomycotina</taxon>
        <taxon>Sordariomycetes</taxon>
        <taxon>Xylariomycetidae</taxon>
        <taxon>Amphisphaeriales</taxon>
        <taxon>Apiosporaceae</taxon>
        <taxon>Apiospora</taxon>
    </lineage>
</organism>
<dbReference type="PROSITE" id="PS51134">
    <property type="entry name" value="ZF_TFIIB"/>
    <property type="match status" value="1"/>
</dbReference>
<keyword evidence="5" id="KW-0862">Zinc</keyword>
<comment type="caution">
    <text evidence="8">The sequence shown here is derived from an EMBL/GenBank/DDBJ whole genome shotgun (WGS) entry which is preliminary data.</text>
</comment>